<dbReference type="AlphaFoldDB" id="A0A7C5LVN3"/>
<proteinExistence type="predicted"/>
<gene>
    <name evidence="1" type="ORF">ENJ42_10145</name>
</gene>
<comment type="caution">
    <text evidence="1">The sequence shown here is derived from an EMBL/GenBank/DDBJ whole genome shotgun (WGS) entry which is preliminary data.</text>
</comment>
<reference evidence="1" key="1">
    <citation type="journal article" date="2020" name="mSystems">
        <title>Genome- and Community-Level Interaction Insights into Carbon Utilization and Element Cycling Functions of Hydrothermarchaeota in Hydrothermal Sediment.</title>
        <authorList>
            <person name="Zhou Z."/>
            <person name="Liu Y."/>
            <person name="Xu W."/>
            <person name="Pan J."/>
            <person name="Luo Z.H."/>
            <person name="Li M."/>
        </authorList>
    </citation>
    <scope>NUCLEOTIDE SEQUENCE [LARGE SCALE GENOMIC DNA]</scope>
    <source>
        <strain evidence="1">HyVt-485</strain>
    </source>
</reference>
<accession>A0A7C5LVN3</accession>
<dbReference type="EMBL" id="DRMJ01000535">
    <property type="protein sequence ID" value="HHL43969.1"/>
    <property type="molecule type" value="Genomic_DNA"/>
</dbReference>
<dbReference type="Proteomes" id="UP000885830">
    <property type="component" value="Unassembled WGS sequence"/>
</dbReference>
<name>A0A7C5LVN3_9PROT</name>
<organism evidence="1">
    <name type="scientific">Hellea balneolensis</name>
    <dbReference type="NCBI Taxonomy" id="287478"/>
    <lineage>
        <taxon>Bacteria</taxon>
        <taxon>Pseudomonadati</taxon>
        <taxon>Pseudomonadota</taxon>
        <taxon>Alphaproteobacteria</taxon>
        <taxon>Maricaulales</taxon>
        <taxon>Robiginitomaculaceae</taxon>
        <taxon>Hellea</taxon>
    </lineage>
</organism>
<sequence>MHKTTVNKLRKVIARPNMFITEYNLPCAISFVSGLNYASEVKPLGGFHDWLVGKYFNTLQAQAWERLVQKIPHCTTGDPNNDVQAFLDIVSEYLDAIESA</sequence>
<evidence type="ECO:0000313" key="1">
    <source>
        <dbReference type="EMBL" id="HHL43969.1"/>
    </source>
</evidence>
<protein>
    <submittedName>
        <fullName evidence="1">Uncharacterized protein</fullName>
    </submittedName>
</protein>